<evidence type="ECO:0000313" key="4">
    <source>
        <dbReference type="Proteomes" id="UP000193648"/>
    </source>
</evidence>
<dbReference type="EMBL" id="MCFF01000074">
    <property type="protein sequence ID" value="ORY97095.1"/>
    <property type="molecule type" value="Genomic_DNA"/>
</dbReference>
<evidence type="ECO:0008006" key="5">
    <source>
        <dbReference type="Google" id="ProtNLM"/>
    </source>
</evidence>
<feature type="compositionally biased region" description="Polar residues" evidence="2">
    <location>
        <begin position="441"/>
        <end position="464"/>
    </location>
</feature>
<evidence type="ECO:0000256" key="2">
    <source>
        <dbReference type="SAM" id="MobiDB-lite"/>
    </source>
</evidence>
<keyword evidence="4" id="KW-1185">Reference proteome</keyword>
<dbReference type="InterPro" id="IPR025212">
    <property type="entry name" value="CAD_CENP-Q"/>
</dbReference>
<dbReference type="InParanoid" id="A0A1Y2G691"/>
<feature type="compositionally biased region" description="Polar residues" evidence="2">
    <location>
        <begin position="9"/>
        <end position="35"/>
    </location>
</feature>
<dbReference type="GeneID" id="33572601"/>
<dbReference type="Proteomes" id="UP000193648">
    <property type="component" value="Unassembled WGS sequence"/>
</dbReference>
<protein>
    <recommendedName>
        <fullName evidence="5">CENP-Q, a CENPA-CAD centromere complex subunit-domain-containing protein</fullName>
    </recommendedName>
</protein>
<dbReference type="OrthoDB" id="2420947at2759"/>
<sequence>MVCGKVNKRQTGVTTRSRSQRQVALNSARPSSSRTNHSKTKGISKKSTSQGDRNLPQENRDSTSEPSSEVEGASSEVDSEAEGAPGSSSRKEVVPIKTKGSKSSSSIPTSKPLLASTKLTRRTAAITTSAPASSGSTTTKEKEQGKGKEPAQISSDEESTSSSSDDDANDGGAKENESEEGAGHQLRLRPTLRIVSKATVTKTWKPINIKTRTHVQSMIASLFPAAISQARGEKRKIATQTALNRLMQKMNDRLSELNVPPPRKDRPNYPQLAAQNRQLEAMLVSDLEQIRDLELRLEQEQILEKREEQELENFQEQKRMLDSHNADLQRHKLHFLLHEGSHRGISKETLATLSSSTEDRVYNHLSAADQRLMALMPLARDEDFSEAELRDQTYNPDQDPKINRVSKRLGTRLSAIERNGERLDPLLQLLAEAQSKVRGLSSLTSNQVTSSISSRNKSHSMSLF</sequence>
<feature type="compositionally biased region" description="Low complexity" evidence="2">
    <location>
        <begin position="95"/>
        <end position="112"/>
    </location>
</feature>
<proteinExistence type="predicted"/>
<dbReference type="Pfam" id="PF13094">
    <property type="entry name" value="CENP-Q"/>
    <property type="match status" value="1"/>
</dbReference>
<name>A0A1Y2G691_9FUNG</name>
<organism evidence="3 4">
    <name type="scientific">Lobosporangium transversale</name>
    <dbReference type="NCBI Taxonomy" id="64571"/>
    <lineage>
        <taxon>Eukaryota</taxon>
        <taxon>Fungi</taxon>
        <taxon>Fungi incertae sedis</taxon>
        <taxon>Mucoromycota</taxon>
        <taxon>Mortierellomycotina</taxon>
        <taxon>Mortierellomycetes</taxon>
        <taxon>Mortierellales</taxon>
        <taxon>Mortierellaceae</taxon>
        <taxon>Lobosporangium</taxon>
    </lineage>
</organism>
<reference evidence="3 4" key="1">
    <citation type="submission" date="2016-07" db="EMBL/GenBank/DDBJ databases">
        <title>Pervasive Adenine N6-methylation of Active Genes in Fungi.</title>
        <authorList>
            <consortium name="DOE Joint Genome Institute"/>
            <person name="Mondo S.J."/>
            <person name="Dannebaum R.O."/>
            <person name="Kuo R.C."/>
            <person name="Labutti K."/>
            <person name="Haridas S."/>
            <person name="Kuo A."/>
            <person name="Salamov A."/>
            <person name="Ahrendt S.R."/>
            <person name="Lipzen A."/>
            <person name="Sullivan W."/>
            <person name="Andreopoulos W.B."/>
            <person name="Clum A."/>
            <person name="Lindquist E."/>
            <person name="Daum C."/>
            <person name="Ramamoorthy G.K."/>
            <person name="Gryganskyi A."/>
            <person name="Culley D."/>
            <person name="Magnuson J.K."/>
            <person name="James T.Y."/>
            <person name="O'Malley M.A."/>
            <person name="Stajich J.E."/>
            <person name="Spatafora J.W."/>
            <person name="Visel A."/>
            <person name="Grigoriev I.V."/>
        </authorList>
    </citation>
    <scope>NUCLEOTIDE SEQUENCE [LARGE SCALE GENOMIC DNA]</scope>
    <source>
        <strain evidence="3 4">NRRL 3116</strain>
    </source>
</reference>
<feature type="coiled-coil region" evidence="1">
    <location>
        <begin position="276"/>
        <end position="331"/>
    </location>
</feature>
<feature type="region of interest" description="Disordered" evidence="2">
    <location>
        <begin position="440"/>
        <end position="464"/>
    </location>
</feature>
<feature type="region of interest" description="Disordered" evidence="2">
    <location>
        <begin position="1"/>
        <end position="190"/>
    </location>
</feature>
<keyword evidence="1" id="KW-0175">Coiled coil</keyword>
<evidence type="ECO:0000313" key="3">
    <source>
        <dbReference type="EMBL" id="ORY97095.1"/>
    </source>
</evidence>
<comment type="caution">
    <text evidence="3">The sequence shown here is derived from an EMBL/GenBank/DDBJ whole genome shotgun (WGS) entry which is preliminary data.</text>
</comment>
<feature type="compositionally biased region" description="Acidic residues" evidence="2">
    <location>
        <begin position="155"/>
        <end position="169"/>
    </location>
</feature>
<accession>A0A1Y2G691</accession>
<feature type="compositionally biased region" description="Basic and acidic residues" evidence="2">
    <location>
        <begin position="139"/>
        <end position="149"/>
    </location>
</feature>
<evidence type="ECO:0000256" key="1">
    <source>
        <dbReference type="SAM" id="Coils"/>
    </source>
</evidence>
<feature type="compositionally biased region" description="Low complexity" evidence="2">
    <location>
        <begin position="122"/>
        <end position="138"/>
    </location>
</feature>
<gene>
    <name evidence="3" type="ORF">BCR41DRAFT_426674</name>
</gene>
<dbReference type="AlphaFoldDB" id="A0A1Y2G691"/>
<dbReference type="RefSeq" id="XP_021875628.1">
    <property type="nucleotide sequence ID" value="XM_022030760.1"/>
</dbReference>